<name>A0A2A2WQ06_9ACTN</name>
<evidence type="ECO:0000256" key="2">
    <source>
        <dbReference type="ARBA" id="ARBA00023125"/>
    </source>
</evidence>
<evidence type="ECO:0000259" key="4">
    <source>
        <dbReference type="PROSITE" id="PS50043"/>
    </source>
</evidence>
<reference evidence="6" key="1">
    <citation type="submission" date="2017-09" db="EMBL/GenBank/DDBJ databases">
        <authorList>
            <person name="Zhang Y."/>
            <person name="Huang X."/>
            <person name="Liu J."/>
            <person name="Lu L."/>
            <person name="Peng K."/>
        </authorList>
    </citation>
    <scope>NUCLEOTIDE SEQUENCE [LARGE SCALE GENOMIC DNA]</scope>
    <source>
        <strain evidence="6">S-XJ-1</strain>
    </source>
</reference>
<dbReference type="PROSITE" id="PS50043">
    <property type="entry name" value="HTH_LUXR_2"/>
    <property type="match status" value="1"/>
</dbReference>
<dbReference type="GO" id="GO:0006355">
    <property type="term" value="P:regulation of DNA-templated transcription"/>
    <property type="evidence" value="ECO:0007669"/>
    <property type="project" value="InterPro"/>
</dbReference>
<proteinExistence type="predicted"/>
<accession>A0A2A2WQ06</accession>
<evidence type="ECO:0000313" key="5">
    <source>
        <dbReference type="EMBL" id="PAY23292.1"/>
    </source>
</evidence>
<dbReference type="PANTHER" id="PTHR44688">
    <property type="entry name" value="DNA-BINDING TRANSCRIPTIONAL ACTIVATOR DEVR_DOSR"/>
    <property type="match status" value="1"/>
</dbReference>
<evidence type="ECO:0000313" key="6">
    <source>
        <dbReference type="Proteomes" id="UP000218810"/>
    </source>
</evidence>
<dbReference type="SUPFAM" id="SSF46894">
    <property type="entry name" value="C-terminal effector domain of the bipartite response regulators"/>
    <property type="match status" value="1"/>
</dbReference>
<sequence>MVQWCSVPGFFPWLRALVAPSRGRGAPQRPDAAGLEVDLVPAWKKARAVLRADTVARAVALCVDTRRGVLVVGPPGAGASRCAADIAAGLRAAGIPVSVWDDLDRAGAHRALPDGAVLVASARVGAALPPGYREVVSARTTRLPLRNLTRGQSEAAVSAAVGAPLSARLVEALWACSHGNLTALRAVYDDLATRGLTRRTCDRVELTVDPATAIAGVAVDPQLWIGASTGPGVVGPDGLDPVTDALTTVALARRIRIQDLERLHGCEVASDLVARALVAEAQHNGAQVLVVQPPVLAAALRAGADHRRRRDAYDAVLALPGIVPPDPTIVLWALSEAPATHAGRVDAPAALAAARAALDAHDYRTGVELSVAAQRAGLEMTPLQQAELALVAGSCLRLLDRVQEAAVMFERSLECLRAAAGPRGDDDEPGGPDFTSVLIDNVTARADLAHYRDRGPENSLPLIEAAHGLLTPGHPAHSVLDALTVVHLSYAGRYREAARAHAELGAPQTDAAPGHPAPLHPASLSAEWERRLEAIHALALDALGQSDAAIAVLRRLARQSRTVDHHAWASEEYLAALLYVVLHGFGVNALFAELAPFVAVEQDDSVRLDHGMRRVADAEIALAAGDLPSAVSAASDALDTIAVDGPEDFLPRAISLYALVSALSGQTATAQEQLRRLRAVHGYANSPVGPEIRGAEAGVLFCLGRSEEALGIVRSLVDDGLLGSAVRAALAGVLMADPESCRIVAELEVSGDVPVLVRDLAAANLADNPRRLIDAAQRARGHGLLMVAAAAADRARTLATPGSQHHTLAERMLATTEISGSLAGLTGLGGPARWVPPGVTLTRRESQVAELVGQGLTNAEIADELHLSKRTVEGHLNRIYTKTGTRLRG</sequence>
<evidence type="ECO:0000256" key="3">
    <source>
        <dbReference type="ARBA" id="ARBA00023163"/>
    </source>
</evidence>
<dbReference type="CDD" id="cd06170">
    <property type="entry name" value="LuxR_C_like"/>
    <property type="match status" value="1"/>
</dbReference>
<dbReference type="PROSITE" id="PS00622">
    <property type="entry name" value="HTH_LUXR_1"/>
    <property type="match status" value="1"/>
</dbReference>
<dbReference type="RefSeq" id="WP_095718248.1">
    <property type="nucleotide sequence ID" value="NZ_NTGA01000016.1"/>
</dbReference>
<dbReference type="EMBL" id="NTGA01000016">
    <property type="protein sequence ID" value="PAY23292.1"/>
    <property type="molecule type" value="Genomic_DNA"/>
</dbReference>
<dbReference type="Pfam" id="PF00196">
    <property type="entry name" value="GerE"/>
    <property type="match status" value="1"/>
</dbReference>
<dbReference type="PANTHER" id="PTHR44688:SF16">
    <property type="entry name" value="DNA-BINDING TRANSCRIPTIONAL ACTIVATOR DEVR_DOSR"/>
    <property type="match status" value="1"/>
</dbReference>
<keyword evidence="1" id="KW-0805">Transcription regulation</keyword>
<comment type="caution">
    <text evidence="5">The sequence shown here is derived from an EMBL/GenBank/DDBJ whole genome shotgun (WGS) entry which is preliminary data.</text>
</comment>
<keyword evidence="3" id="KW-0804">Transcription</keyword>
<dbReference type="AlphaFoldDB" id="A0A2A2WQ06"/>
<dbReference type="InterPro" id="IPR036388">
    <property type="entry name" value="WH-like_DNA-bd_sf"/>
</dbReference>
<dbReference type="GO" id="GO:0003677">
    <property type="term" value="F:DNA binding"/>
    <property type="evidence" value="ECO:0007669"/>
    <property type="project" value="UniProtKB-KW"/>
</dbReference>
<organism evidence="5 6">
    <name type="scientific">Dietzia natronolimnaea</name>
    <dbReference type="NCBI Taxonomy" id="161920"/>
    <lineage>
        <taxon>Bacteria</taxon>
        <taxon>Bacillati</taxon>
        <taxon>Actinomycetota</taxon>
        <taxon>Actinomycetes</taxon>
        <taxon>Mycobacteriales</taxon>
        <taxon>Dietziaceae</taxon>
        <taxon>Dietzia</taxon>
    </lineage>
</organism>
<dbReference type="InterPro" id="IPR000792">
    <property type="entry name" value="Tscrpt_reg_LuxR_C"/>
</dbReference>
<gene>
    <name evidence="5" type="ORF">CEY15_09620</name>
</gene>
<dbReference type="PRINTS" id="PR00038">
    <property type="entry name" value="HTHLUXR"/>
</dbReference>
<dbReference type="Gene3D" id="1.10.10.10">
    <property type="entry name" value="Winged helix-like DNA-binding domain superfamily/Winged helix DNA-binding domain"/>
    <property type="match status" value="1"/>
</dbReference>
<dbReference type="SMART" id="SM00421">
    <property type="entry name" value="HTH_LUXR"/>
    <property type="match status" value="1"/>
</dbReference>
<dbReference type="Proteomes" id="UP000218810">
    <property type="component" value="Unassembled WGS sequence"/>
</dbReference>
<keyword evidence="2" id="KW-0238">DNA-binding</keyword>
<keyword evidence="6" id="KW-1185">Reference proteome</keyword>
<evidence type="ECO:0000256" key="1">
    <source>
        <dbReference type="ARBA" id="ARBA00023015"/>
    </source>
</evidence>
<feature type="domain" description="HTH luxR-type" evidence="4">
    <location>
        <begin position="837"/>
        <end position="889"/>
    </location>
</feature>
<dbReference type="InterPro" id="IPR016032">
    <property type="entry name" value="Sig_transdc_resp-reg_C-effctor"/>
</dbReference>
<protein>
    <recommendedName>
        <fullName evidence="4">HTH luxR-type domain-containing protein</fullName>
    </recommendedName>
</protein>